<dbReference type="AlphaFoldDB" id="A0A1F6H423"/>
<dbReference type="Proteomes" id="UP000177583">
    <property type="component" value="Unassembled WGS sequence"/>
</dbReference>
<reference evidence="1 2" key="1">
    <citation type="journal article" date="2016" name="Nat. Commun.">
        <title>Thousands of microbial genomes shed light on interconnected biogeochemical processes in an aquifer system.</title>
        <authorList>
            <person name="Anantharaman K."/>
            <person name="Brown C.T."/>
            <person name="Hug L.A."/>
            <person name="Sharon I."/>
            <person name="Castelle C.J."/>
            <person name="Probst A.J."/>
            <person name="Thomas B.C."/>
            <person name="Singh A."/>
            <person name="Wilkins M.J."/>
            <person name="Karaoz U."/>
            <person name="Brodie E.L."/>
            <person name="Williams K.H."/>
            <person name="Hubbard S.S."/>
            <person name="Banfield J.F."/>
        </authorList>
    </citation>
    <scope>NUCLEOTIDE SEQUENCE [LARGE SCALE GENOMIC DNA]</scope>
</reference>
<sequence>MGGFSLPVLLLPFPSFWRFFFGPLGQPWLGFVPVLVQHKSPPSRTKVPDPNQPVFKGSFLCFSKGASIGKGEKMT</sequence>
<name>A0A1F6H423_9PROT</name>
<protein>
    <submittedName>
        <fullName evidence="1">Uncharacterized protein</fullName>
    </submittedName>
</protein>
<organism evidence="1 2">
    <name type="scientific">Candidatus Lambdaproteobacteria bacterium RIFOXYD2_FULL_56_26</name>
    <dbReference type="NCBI Taxonomy" id="1817773"/>
    <lineage>
        <taxon>Bacteria</taxon>
        <taxon>Pseudomonadati</taxon>
        <taxon>Pseudomonadota</taxon>
        <taxon>Candidatus Lambdaproteobacteria</taxon>
    </lineage>
</organism>
<proteinExistence type="predicted"/>
<evidence type="ECO:0000313" key="1">
    <source>
        <dbReference type="EMBL" id="OGH05080.1"/>
    </source>
</evidence>
<evidence type="ECO:0000313" key="2">
    <source>
        <dbReference type="Proteomes" id="UP000177583"/>
    </source>
</evidence>
<accession>A0A1F6H423</accession>
<dbReference type="EMBL" id="MFNF01000001">
    <property type="protein sequence ID" value="OGH05080.1"/>
    <property type="molecule type" value="Genomic_DNA"/>
</dbReference>
<comment type="caution">
    <text evidence="1">The sequence shown here is derived from an EMBL/GenBank/DDBJ whole genome shotgun (WGS) entry which is preliminary data.</text>
</comment>
<gene>
    <name evidence="1" type="ORF">A2557_08905</name>
</gene>